<gene>
    <name evidence="10" type="ORF">HICCMSTLAB_LOCUS1262</name>
</gene>
<comment type="subcellular location">
    <subcellularLocation>
        <location evidence="1">Cell membrane</location>
        <topology evidence="1">Multi-pass membrane protein</topology>
    </subcellularLocation>
</comment>
<evidence type="ECO:0000256" key="1">
    <source>
        <dbReference type="ARBA" id="ARBA00004651"/>
    </source>
</evidence>
<evidence type="ECO:0000256" key="9">
    <source>
        <dbReference type="SAM" id="SignalP"/>
    </source>
</evidence>
<evidence type="ECO:0000256" key="2">
    <source>
        <dbReference type="ARBA" id="ARBA00022475"/>
    </source>
</evidence>
<dbReference type="GO" id="GO:0005886">
    <property type="term" value="C:plasma membrane"/>
    <property type="evidence" value="ECO:0007669"/>
    <property type="project" value="UniProtKB-SubCell"/>
</dbReference>
<accession>A0A8J2EGN6</accession>
<reference evidence="10" key="1">
    <citation type="submission" date="2021-04" db="EMBL/GenBank/DDBJ databases">
        <authorList>
            <person name="Chebbi M.A.C M."/>
        </authorList>
    </citation>
    <scope>NUCLEOTIDE SEQUENCE</scope>
</reference>
<evidence type="ECO:0000256" key="8">
    <source>
        <dbReference type="SAM" id="Phobius"/>
    </source>
</evidence>
<keyword evidence="11" id="KW-1185">Reference proteome</keyword>
<dbReference type="AlphaFoldDB" id="A0A8J2EGN6"/>
<feature type="transmembrane region" description="Helical" evidence="8">
    <location>
        <begin position="351"/>
        <end position="371"/>
    </location>
</feature>
<feature type="transmembrane region" description="Helical" evidence="8">
    <location>
        <begin position="399"/>
        <end position="416"/>
    </location>
</feature>
<feature type="chain" id="PRO_5035321534" evidence="9">
    <location>
        <begin position="23"/>
        <end position="953"/>
    </location>
</feature>
<dbReference type="PANTHER" id="PTHR42643">
    <property type="entry name" value="IONOTROPIC RECEPTOR 20A-RELATED"/>
    <property type="match status" value="1"/>
</dbReference>
<dbReference type="InterPro" id="IPR052192">
    <property type="entry name" value="Insect_Ionotropic_Sensory_Rcpt"/>
</dbReference>
<keyword evidence="5 8" id="KW-0472">Membrane</keyword>
<dbReference type="PANTHER" id="PTHR42643:SF24">
    <property type="entry name" value="IONOTROPIC RECEPTOR 60A"/>
    <property type="match status" value="1"/>
</dbReference>
<proteinExistence type="predicted"/>
<keyword evidence="7" id="KW-0325">Glycoprotein</keyword>
<dbReference type="Proteomes" id="UP000786811">
    <property type="component" value="Unassembled WGS sequence"/>
</dbReference>
<keyword evidence="4 8" id="KW-1133">Transmembrane helix</keyword>
<keyword evidence="3 8" id="KW-0812">Transmembrane</keyword>
<keyword evidence="2" id="KW-1003">Cell membrane</keyword>
<evidence type="ECO:0000256" key="7">
    <source>
        <dbReference type="ARBA" id="ARBA00023180"/>
    </source>
</evidence>
<evidence type="ECO:0000256" key="6">
    <source>
        <dbReference type="ARBA" id="ARBA00023170"/>
    </source>
</evidence>
<protein>
    <submittedName>
        <fullName evidence="10">Uncharacterized protein</fullName>
    </submittedName>
</protein>
<evidence type="ECO:0000313" key="10">
    <source>
        <dbReference type="EMBL" id="CAG5075098.1"/>
    </source>
</evidence>
<evidence type="ECO:0000256" key="5">
    <source>
        <dbReference type="ARBA" id="ARBA00023136"/>
    </source>
</evidence>
<feature type="signal peptide" evidence="9">
    <location>
        <begin position="1"/>
        <end position="22"/>
    </location>
</feature>
<feature type="transmembrane region" description="Helical" evidence="8">
    <location>
        <begin position="587"/>
        <end position="611"/>
    </location>
</feature>
<evidence type="ECO:0000313" key="11">
    <source>
        <dbReference type="Proteomes" id="UP000786811"/>
    </source>
</evidence>
<evidence type="ECO:0000256" key="3">
    <source>
        <dbReference type="ARBA" id="ARBA00022692"/>
    </source>
</evidence>
<evidence type="ECO:0000256" key="4">
    <source>
        <dbReference type="ARBA" id="ARBA00022989"/>
    </source>
</evidence>
<keyword evidence="6" id="KW-0675">Receptor</keyword>
<keyword evidence="9" id="KW-0732">Signal</keyword>
<dbReference type="EMBL" id="CAJNRD030001116">
    <property type="protein sequence ID" value="CAG5075098.1"/>
    <property type="molecule type" value="Genomic_DNA"/>
</dbReference>
<sequence>MMRLIKIILCCCCVFSGHFSNGSSIHSSEIKSHLINHTMELIDKGFANNSNPLIISSDLVDDQVASENVDSGKPLIVINSDQKRKQIEGYLPSHPTYILRYESLPKLTSLIFGFMRSSTCNIKSPIFLLDVSEGTHDMDASIALGFLASLDILISYYVSYDDKKDSTMVYTLNPYTQYAPSPWNQVKFANAKSNSKTKATLYNLQYPKDLNYNCKNIHFDKTEHLEGHEIKLMASTIQKNLSEEYTQRNIIEYMEYLKKFKDNGLNSLPDYMNVTTSIQILENNFKGKNIKYGFDGKLVNRQYDARNLMTQLADTNPKLTDFVTEYREWYYSILTKKTDYLLANTEIDINLWFILITLFVLMLIAMVIIINNKFNVSEGIMDIVSMSLSMGIMSSMGRLSMRIIYFFGFLFIFVVMPEFQGQISAILSQPARRNVETLKDLFDNQYHVYYDGLLENDMIIEKLWVTEEDQKYLHPSRHSDLNKCMKEAQQNPTIACIDSTKNQLRYALKLQNLYVSKEITFKKYFVFWTKKNWALKDKIDKVRSIPVETGLIYHYNEEIIKNLWKRKEKMEKIKENENYERIDFDNLVFYFIMFAATLLWSLIIFEIELIVHYYHSKYQRQEKERRQFIKRLRAQPRIILPQMELIDKGFANNSNPLIISSDLVDDQVASENVDSGKPLIVINSDQKRKQIERYLPSHPTYILRYESLSKLVSLIFGFMRSSTCNIKSPIFLLDVSEGTHDMDASIALGFLASLDILISYYVSYDDKKDSTMVYTLNPYTQYAPSPWNQVKFANAKSNSKTKATLYSLQNPRDLKNNYKNIYFDKTQHLDGHQIKLIVPVIENYLPKQDKQRNIIKYMKFTEKFKDVDLNSISDYMNVTALTQIAEMNTDIKVLKYGYDEKLFNRQYDAINAMNQLADTNLSLTDFVTEYHEMHFSILTKKTDYLTGSHRNPH</sequence>
<organism evidence="10 11">
    <name type="scientific">Cotesia congregata</name>
    <name type="common">Parasitoid wasp</name>
    <name type="synonym">Apanteles congregatus</name>
    <dbReference type="NCBI Taxonomy" id="51543"/>
    <lineage>
        <taxon>Eukaryota</taxon>
        <taxon>Metazoa</taxon>
        <taxon>Ecdysozoa</taxon>
        <taxon>Arthropoda</taxon>
        <taxon>Hexapoda</taxon>
        <taxon>Insecta</taxon>
        <taxon>Pterygota</taxon>
        <taxon>Neoptera</taxon>
        <taxon>Endopterygota</taxon>
        <taxon>Hymenoptera</taxon>
        <taxon>Apocrita</taxon>
        <taxon>Ichneumonoidea</taxon>
        <taxon>Braconidae</taxon>
        <taxon>Microgastrinae</taxon>
        <taxon>Cotesia</taxon>
    </lineage>
</organism>
<comment type="caution">
    <text evidence="10">The sequence shown here is derived from an EMBL/GenBank/DDBJ whole genome shotgun (WGS) entry which is preliminary data.</text>
</comment>
<dbReference type="OrthoDB" id="10313116at2759"/>
<name>A0A8J2EGN6_COTCN</name>